<evidence type="ECO:0000259" key="3">
    <source>
        <dbReference type="Pfam" id="PF01364"/>
    </source>
</evidence>
<dbReference type="InterPro" id="IPR029030">
    <property type="entry name" value="Caspase-like_dom_sf"/>
</dbReference>
<evidence type="ECO:0000256" key="1">
    <source>
        <dbReference type="ARBA" id="ARBA00022729"/>
    </source>
</evidence>
<dbReference type="Gene3D" id="3.40.50.10390">
    <property type="entry name" value="Gingipain r, domain 1"/>
    <property type="match status" value="1"/>
</dbReference>
<evidence type="ECO:0000313" key="6">
    <source>
        <dbReference type="Proteomes" id="UP000029641"/>
    </source>
</evidence>
<evidence type="ECO:0000256" key="2">
    <source>
        <dbReference type="SAM" id="SignalP"/>
    </source>
</evidence>
<dbReference type="CDD" id="cd02258">
    <property type="entry name" value="Peptidase_C25_N"/>
    <property type="match status" value="1"/>
</dbReference>
<name>A0A090WND7_9FLAO</name>
<dbReference type="eggNOG" id="COG1572">
    <property type="taxonomic scope" value="Bacteria"/>
</dbReference>
<keyword evidence="1 2" id="KW-0732">Signal</keyword>
<dbReference type="STRING" id="504487.JCM19538_1591"/>
<organism evidence="4 6">
    <name type="scientific">Jejuia pallidilutea</name>
    <dbReference type="NCBI Taxonomy" id="504487"/>
    <lineage>
        <taxon>Bacteria</taxon>
        <taxon>Pseudomonadati</taxon>
        <taxon>Bacteroidota</taxon>
        <taxon>Flavobacteriia</taxon>
        <taxon>Flavobacteriales</taxon>
        <taxon>Flavobacteriaceae</taxon>
        <taxon>Jejuia</taxon>
    </lineage>
</organism>
<protein>
    <recommendedName>
        <fullName evidence="3">Gingipain domain-containing protein</fullName>
    </recommendedName>
</protein>
<dbReference type="InterPro" id="IPR001769">
    <property type="entry name" value="Gingipain"/>
</dbReference>
<proteinExistence type="predicted"/>
<dbReference type="NCBIfam" id="TIGR04183">
    <property type="entry name" value="Por_Secre_tail"/>
    <property type="match status" value="1"/>
</dbReference>
<dbReference type="Gene3D" id="3.40.50.1460">
    <property type="match status" value="1"/>
</dbReference>
<dbReference type="GO" id="GO:0006508">
    <property type="term" value="P:proteolysis"/>
    <property type="evidence" value="ECO:0007669"/>
    <property type="project" value="InterPro"/>
</dbReference>
<dbReference type="EMBL" id="BBNR01000029">
    <property type="protein sequence ID" value="GAL68947.1"/>
    <property type="molecule type" value="Genomic_DNA"/>
</dbReference>
<gene>
    <name evidence="4" type="ORF">JCM19301_2116</name>
    <name evidence="5" type="ORF">JCM19538_1591</name>
</gene>
<dbReference type="OrthoDB" id="9809780at2"/>
<dbReference type="Pfam" id="PF01364">
    <property type="entry name" value="Peptidase_C25"/>
    <property type="match status" value="1"/>
</dbReference>
<dbReference type="NCBIfam" id="NF033707">
    <property type="entry name" value="T9SS_sortase"/>
    <property type="match status" value="1"/>
</dbReference>
<dbReference type="Proteomes" id="UP000029641">
    <property type="component" value="Unassembled WGS sequence"/>
</dbReference>
<feature type="chain" id="PRO_5010408467" description="Gingipain domain-containing protein" evidence="2">
    <location>
        <begin position="19"/>
        <end position="1295"/>
    </location>
</feature>
<evidence type="ECO:0000313" key="5">
    <source>
        <dbReference type="EMBL" id="GAL89688.1"/>
    </source>
</evidence>
<dbReference type="RefSeq" id="WP_042246682.1">
    <property type="nucleotide sequence ID" value="NZ_BBNR01000029.1"/>
</dbReference>
<accession>A0A090WND7</accession>
<dbReference type="GO" id="GO:0008234">
    <property type="term" value="F:cysteine-type peptidase activity"/>
    <property type="evidence" value="ECO:0007669"/>
    <property type="project" value="InterPro"/>
</dbReference>
<evidence type="ECO:0000313" key="7">
    <source>
        <dbReference type="Proteomes" id="UP000030184"/>
    </source>
</evidence>
<sequence>MKEKILLLLLLVSSYAFSQKKSFSIDWNGSTKLTFGVHSIKLPVFNKENYSYDFNEGLQFIAQWEVVSAINESSVVLSGINYQSISEKELFEIDKATIPTQLTYSLKNSVSRGKRYAFFELSPIIRDENGVYKKVMSFQLNYNNLAFASTQTNRLRKNNASKIITNSALSSGDWYKFYIDTTGVFKLSKGFLQSLGVNVNSVDPRTIKIYGNGGRMIPYSNAEPYPYDVTENTIKVVGEQDGVFNNEDYILFYGQGPKEYNLESNTNINCYTDKTYYYITVGGSTGKRIQPINAPSGPVNLSINTYQQYQFHERDIYNIGTVGRRWFGERFNLESEQEFTFSFPDIVTTQPINLKVYAAAISSNDTSMEINVNGSVIQNLSFGSISSTVVGSEGFYIGNINVNSGDIAVTLSYNNQGNPSAQGYLDYISIEATRLLKFEGKQFQFKNKEVVNNAGIAEYTIANASRLSEVWDVTDVYNVFNIENSEGETSFSFTSNMGEERVYVALTPSDYFEPRSDSNKTVRNQNIKGTIFNNSEGSFQDIDYLIVAPDNMLNQAERLAEINRNQYDLNVKVVCLNEIYAEFSTGNQDIAAIRNLVKYIYDNASSPENRIKYLCLFGDGSYDYKDRIPNNTNVVPSWHSYNSLNLTNSFVSDDFYGMMDENEGSMANSDRLDIAVGRILADTPQRAKDLVDKIESYYTKESFGRWRNNYVVVSDDVDDDWEGIIQQTTDNIGNQVTANKPFVNVVKIHTDAFQQESSAGGERYPDVVEAFSNAIDNGALVVNYFGHGGEEGLSQERILDIPTIDNLKNFCKLNCFVTVTCEFTKFDNPFRKTAGEYTYWNKDAGAISLITTTRQVFVNFGINFNNTLGQYLFSFSDNDTFEDHEYPSTAEALRLTKNDQNIGFASQRRLVFFIGDPAMKLAFPKPNIRLTQINNVPIAQSNDTLKALSKVKLSGEVTDINGNLLTNYNGVVSTTIYDKFIDRQTLANDNITNAGTLIKLDFKTLGAIIFRGQASVTNGQFEFDFVVPKDIGVPVGLGRASFYAKNEQLSENQAGADITNIRIGGVNENAEVDNIGPVISLFMNDENFVSGGITNESPTLLAKLEDANGINTASGIGHDIVAIIDGDETNPFILNDYYETEVDDYQKGTVSFPFRDLEPGLHTLTFKAWDVYNNSSVAEIQFIVFDQDQELVINNVLNYPNPFVNYTEFWFNHNSSEPLDVSIQIFTVSGKLVRTLNGQTSGGIKAASSLSKDIVWDGRDDFGDKIGKGVYIYKLTVKSNLLNKKVEKIEKLVIL</sequence>
<keyword evidence="7" id="KW-1185">Reference proteome</keyword>
<dbReference type="Proteomes" id="UP000030184">
    <property type="component" value="Unassembled WGS sequence"/>
</dbReference>
<dbReference type="SUPFAM" id="SSF52129">
    <property type="entry name" value="Caspase-like"/>
    <property type="match status" value="1"/>
</dbReference>
<dbReference type="InterPro" id="IPR026444">
    <property type="entry name" value="Secre_tail"/>
</dbReference>
<dbReference type="InterPro" id="IPR029031">
    <property type="entry name" value="Gingipain_N_sf"/>
</dbReference>
<reference evidence="7" key="1">
    <citation type="journal article" date="2014" name="Genome Announc.">
        <title>Draft Genome Sequence of Marine Flavobacterium Jejuia pallidilutea Strain 11shimoA1 and Pigmentation Mutants.</title>
        <authorList>
            <person name="Takatani N."/>
            <person name="Nakanishi M."/>
            <person name="Meirelles P."/>
            <person name="Mino S."/>
            <person name="Suda W."/>
            <person name="Oshima K."/>
            <person name="Hattori M."/>
            <person name="Ohkuma M."/>
            <person name="Hosokawa M."/>
            <person name="Miyashita K."/>
            <person name="Thompson F.L."/>
            <person name="Niwa A."/>
            <person name="Sawabe T."/>
            <person name="Sawabe T."/>
        </authorList>
    </citation>
    <scope>NUCLEOTIDE SEQUENCE [LARGE SCALE GENOMIC DNA]</scope>
    <source>
        <strain evidence="7">JCM 19538</strain>
    </source>
</reference>
<dbReference type="EMBL" id="BBNY01000020">
    <property type="protein sequence ID" value="GAL89688.1"/>
    <property type="molecule type" value="Genomic_DNA"/>
</dbReference>
<comment type="caution">
    <text evidence="4">The sequence shown here is derived from an EMBL/GenBank/DDBJ whole genome shotgun (WGS) entry which is preliminary data.</text>
</comment>
<evidence type="ECO:0000313" key="4">
    <source>
        <dbReference type="EMBL" id="GAL68947.1"/>
    </source>
</evidence>
<feature type="signal peptide" evidence="2">
    <location>
        <begin position="1"/>
        <end position="18"/>
    </location>
</feature>
<dbReference type="Gene3D" id="2.60.40.4070">
    <property type="match status" value="1"/>
</dbReference>
<feature type="domain" description="Gingipain" evidence="3">
    <location>
        <begin position="544"/>
        <end position="921"/>
    </location>
</feature>